<dbReference type="GO" id="GO:0009245">
    <property type="term" value="P:lipid A biosynthetic process"/>
    <property type="evidence" value="ECO:0007669"/>
    <property type="project" value="UniProtKB-UniRule"/>
</dbReference>
<comment type="pathway">
    <text evidence="2 13">Glycolipid biosynthesis; lipid IV(A) biosynthesis; lipid IV(A) from (3R)-3-hydroxytetradecanoyl-[acyl-carrier-protein] and UDP-N-acetyl-alpha-D-glucosamine: step 6/6.</text>
</comment>
<dbReference type="InterPro" id="IPR003758">
    <property type="entry name" value="LpxK"/>
</dbReference>
<keyword evidence="15" id="KW-1185">Reference proteome</keyword>
<feature type="binding site" evidence="13">
    <location>
        <begin position="51"/>
        <end position="58"/>
    </location>
    <ligand>
        <name>ATP</name>
        <dbReference type="ChEBI" id="CHEBI:30616"/>
    </ligand>
</feature>
<organism evidence="14 15">
    <name type="scientific">Phaeovibrio sulfidiphilus</name>
    <dbReference type="NCBI Taxonomy" id="1220600"/>
    <lineage>
        <taxon>Bacteria</taxon>
        <taxon>Pseudomonadati</taxon>
        <taxon>Pseudomonadota</taxon>
        <taxon>Alphaproteobacteria</taxon>
        <taxon>Rhodospirillales</taxon>
        <taxon>Rhodospirillaceae</taxon>
        <taxon>Phaeovibrio</taxon>
    </lineage>
</organism>
<evidence type="ECO:0000256" key="10">
    <source>
        <dbReference type="ARBA" id="ARBA00022840"/>
    </source>
</evidence>
<dbReference type="GO" id="GO:0005524">
    <property type="term" value="F:ATP binding"/>
    <property type="evidence" value="ECO:0007669"/>
    <property type="project" value="UniProtKB-UniRule"/>
</dbReference>
<dbReference type="GO" id="GO:0005886">
    <property type="term" value="C:plasma membrane"/>
    <property type="evidence" value="ECO:0007669"/>
    <property type="project" value="TreeGrafter"/>
</dbReference>
<evidence type="ECO:0000256" key="13">
    <source>
        <dbReference type="HAMAP-Rule" id="MF_00409"/>
    </source>
</evidence>
<dbReference type="HAMAP" id="MF_00409">
    <property type="entry name" value="LpxK"/>
    <property type="match status" value="1"/>
</dbReference>
<dbReference type="SUPFAM" id="SSF52540">
    <property type="entry name" value="P-loop containing nucleoside triphosphate hydrolases"/>
    <property type="match status" value="1"/>
</dbReference>
<evidence type="ECO:0000256" key="5">
    <source>
        <dbReference type="ARBA" id="ARBA00022516"/>
    </source>
</evidence>
<reference evidence="14" key="1">
    <citation type="submission" date="2020-10" db="EMBL/GenBank/DDBJ databases">
        <title>Genome sequence of the unusual species of purple photosynthetic bacteria, Phaeovibrio sulfidiphilus DSM 23193, type strain.</title>
        <authorList>
            <person name="Kyndt J.A."/>
            <person name="Meyer T.E."/>
        </authorList>
    </citation>
    <scope>NUCLEOTIDE SEQUENCE</scope>
    <source>
        <strain evidence="14">DSM 23193</strain>
    </source>
</reference>
<dbReference type="GO" id="GO:0009029">
    <property type="term" value="F:lipid-A 4'-kinase activity"/>
    <property type="evidence" value="ECO:0007669"/>
    <property type="project" value="UniProtKB-UniRule"/>
</dbReference>
<comment type="catalytic activity">
    <reaction evidence="13">
        <text>a lipid A disaccharide + ATP = a lipid IVA + ADP + H(+)</text>
        <dbReference type="Rhea" id="RHEA:67840"/>
        <dbReference type="ChEBI" id="CHEBI:15378"/>
        <dbReference type="ChEBI" id="CHEBI:30616"/>
        <dbReference type="ChEBI" id="CHEBI:176343"/>
        <dbReference type="ChEBI" id="CHEBI:176425"/>
        <dbReference type="ChEBI" id="CHEBI:456216"/>
        <dbReference type="EC" id="2.7.1.130"/>
    </reaction>
</comment>
<dbReference type="UniPathway" id="UPA00359">
    <property type="reaction ID" value="UER00482"/>
</dbReference>
<evidence type="ECO:0000256" key="6">
    <source>
        <dbReference type="ARBA" id="ARBA00022556"/>
    </source>
</evidence>
<dbReference type="GO" id="GO:0009244">
    <property type="term" value="P:lipopolysaccharide core region biosynthetic process"/>
    <property type="evidence" value="ECO:0007669"/>
    <property type="project" value="TreeGrafter"/>
</dbReference>
<accession>A0A8J7CQ92</accession>
<protein>
    <recommendedName>
        <fullName evidence="4 13">Tetraacyldisaccharide 4'-kinase</fullName>
        <ecNumber evidence="3 13">2.7.1.130</ecNumber>
    </recommendedName>
    <alternativeName>
        <fullName evidence="12 13">Lipid A 4'-kinase</fullName>
    </alternativeName>
</protein>
<keyword evidence="7 13" id="KW-0808">Transferase</keyword>
<evidence type="ECO:0000313" key="15">
    <source>
        <dbReference type="Proteomes" id="UP000631034"/>
    </source>
</evidence>
<evidence type="ECO:0000256" key="3">
    <source>
        <dbReference type="ARBA" id="ARBA00012071"/>
    </source>
</evidence>
<dbReference type="RefSeq" id="WP_192534994.1">
    <property type="nucleotide sequence ID" value="NZ_JACZHT010000010.1"/>
</dbReference>
<keyword evidence="10 13" id="KW-0067">ATP-binding</keyword>
<evidence type="ECO:0000256" key="1">
    <source>
        <dbReference type="ARBA" id="ARBA00002274"/>
    </source>
</evidence>
<keyword evidence="5 13" id="KW-0444">Lipid biosynthesis</keyword>
<evidence type="ECO:0000256" key="2">
    <source>
        <dbReference type="ARBA" id="ARBA00004870"/>
    </source>
</evidence>
<dbReference type="NCBIfam" id="TIGR00682">
    <property type="entry name" value="lpxK"/>
    <property type="match status" value="1"/>
</dbReference>
<sequence length="335" mass="35942">MRTPEFWETDAFPARLLEPLGYVYALATRRRLETTRPVEAGVPVFCVGNLTAGGAGKTPVALRVMGVLRDLGVQGHFLSRGYGGSLRGPVRVDPIHHEYREVGDEPLLLANSAPCWIARDRAAGALAAVDGGAEAIVMDDGHQNPSLVKTLSLVVIDGAYGFGNRRILPAGPLREPIRTGLARADAVIRIGEDRTDIARWIPPATPLFTARLEPGAAAGRLAGEKVVAFAGIGRPAKFFQTLRDLGAKVLAEHPFADHYPYARTDIQPILDEAKALGATPVTTTKDAMRLPASQRAQVDVVGVQVQMDDEAGFRAMIAETLTDFRDAPGFPWPGS</sequence>
<keyword evidence="8 13" id="KW-0547">Nucleotide-binding</keyword>
<name>A0A8J7CQ92_9PROT</name>
<comment type="function">
    <text evidence="1 13">Transfers the gamma-phosphate of ATP to the 4'-position of a tetraacyldisaccharide 1-phosphate intermediate (termed DS-1-P) to form tetraacyldisaccharide 1,4'-bis-phosphate (lipid IVA).</text>
</comment>
<proteinExistence type="inferred from homology"/>
<keyword evidence="6 13" id="KW-0441">Lipid A biosynthesis</keyword>
<dbReference type="PANTHER" id="PTHR42724">
    <property type="entry name" value="TETRAACYLDISACCHARIDE 4'-KINASE"/>
    <property type="match status" value="1"/>
</dbReference>
<dbReference type="EC" id="2.7.1.130" evidence="3 13"/>
<keyword evidence="9 13" id="KW-0418">Kinase</keyword>
<dbReference type="EMBL" id="JACZHT010000010">
    <property type="protein sequence ID" value="MBE1237982.1"/>
    <property type="molecule type" value="Genomic_DNA"/>
</dbReference>
<dbReference type="AlphaFoldDB" id="A0A8J7CQ92"/>
<evidence type="ECO:0000256" key="8">
    <source>
        <dbReference type="ARBA" id="ARBA00022741"/>
    </source>
</evidence>
<comment type="caution">
    <text evidence="14">The sequence shown here is derived from an EMBL/GenBank/DDBJ whole genome shotgun (WGS) entry which is preliminary data.</text>
</comment>
<gene>
    <name evidence="13" type="primary">lpxK</name>
    <name evidence="14" type="ORF">IHV25_10050</name>
</gene>
<keyword evidence="11 13" id="KW-0443">Lipid metabolism</keyword>
<evidence type="ECO:0000256" key="12">
    <source>
        <dbReference type="ARBA" id="ARBA00029757"/>
    </source>
</evidence>
<evidence type="ECO:0000256" key="11">
    <source>
        <dbReference type="ARBA" id="ARBA00023098"/>
    </source>
</evidence>
<dbReference type="Pfam" id="PF02606">
    <property type="entry name" value="LpxK"/>
    <property type="match status" value="1"/>
</dbReference>
<dbReference type="InterPro" id="IPR027417">
    <property type="entry name" value="P-loop_NTPase"/>
</dbReference>
<evidence type="ECO:0000313" key="14">
    <source>
        <dbReference type="EMBL" id="MBE1237982.1"/>
    </source>
</evidence>
<evidence type="ECO:0000256" key="9">
    <source>
        <dbReference type="ARBA" id="ARBA00022777"/>
    </source>
</evidence>
<comment type="similarity">
    <text evidence="13">Belongs to the LpxK family.</text>
</comment>
<evidence type="ECO:0000256" key="7">
    <source>
        <dbReference type="ARBA" id="ARBA00022679"/>
    </source>
</evidence>
<evidence type="ECO:0000256" key="4">
    <source>
        <dbReference type="ARBA" id="ARBA00016436"/>
    </source>
</evidence>
<dbReference type="Proteomes" id="UP000631034">
    <property type="component" value="Unassembled WGS sequence"/>
</dbReference>
<dbReference type="PANTHER" id="PTHR42724:SF1">
    <property type="entry name" value="TETRAACYLDISACCHARIDE 4'-KINASE, MITOCHONDRIAL-RELATED"/>
    <property type="match status" value="1"/>
</dbReference>